<comment type="caution">
    <text evidence="1">The sequence shown here is derived from an EMBL/GenBank/DDBJ whole genome shotgun (WGS) entry which is preliminary data.</text>
</comment>
<evidence type="ECO:0000313" key="2">
    <source>
        <dbReference type="Proteomes" id="UP000660611"/>
    </source>
</evidence>
<dbReference type="AlphaFoldDB" id="A0A919U9Z6"/>
<name>A0A919U9Z6_9ACTN</name>
<gene>
    <name evidence="1" type="ORF">Dsi01nite_054980</name>
</gene>
<proteinExistence type="predicted"/>
<dbReference type="EMBL" id="BONQ01000083">
    <property type="protein sequence ID" value="GIG47457.1"/>
    <property type="molecule type" value="Genomic_DNA"/>
</dbReference>
<dbReference type="Proteomes" id="UP000660611">
    <property type="component" value="Unassembled WGS sequence"/>
</dbReference>
<sequence>MIPTAILAHPEPLRKTERGKEMRTFYRSPDILVTSDHVAVLRPSPARFRMTELRGAYIVRHGSPSIRPLLEIRARYGSSDVRLFCTTDARTFGQVRRALIRALEQCKPARS</sequence>
<protein>
    <submittedName>
        <fullName evidence="1">Uncharacterized protein</fullName>
    </submittedName>
</protein>
<organism evidence="1 2">
    <name type="scientific">Dactylosporangium siamense</name>
    <dbReference type="NCBI Taxonomy" id="685454"/>
    <lineage>
        <taxon>Bacteria</taxon>
        <taxon>Bacillati</taxon>
        <taxon>Actinomycetota</taxon>
        <taxon>Actinomycetes</taxon>
        <taxon>Micromonosporales</taxon>
        <taxon>Micromonosporaceae</taxon>
        <taxon>Dactylosporangium</taxon>
    </lineage>
</organism>
<accession>A0A919U9Z6</accession>
<keyword evidence="2" id="KW-1185">Reference proteome</keyword>
<evidence type="ECO:0000313" key="1">
    <source>
        <dbReference type="EMBL" id="GIG47457.1"/>
    </source>
</evidence>
<reference evidence="1" key="1">
    <citation type="submission" date="2021-01" db="EMBL/GenBank/DDBJ databases">
        <title>Whole genome shotgun sequence of Dactylosporangium siamense NBRC 106093.</title>
        <authorList>
            <person name="Komaki H."/>
            <person name="Tamura T."/>
        </authorList>
    </citation>
    <scope>NUCLEOTIDE SEQUENCE</scope>
    <source>
        <strain evidence="1">NBRC 106093</strain>
    </source>
</reference>